<accession>A0AAJ4ZLA5</accession>
<sequence>MGVAAKQIELPVVSLLHRLCSLTRKNNRHSNMPKRIKTSSQIFRDQHAQGQALFSEAVDLIRSGAVLDIGDVLTVGTHFGHAVKRLPKEIREATITGLLNKANDLRNESGGALAMLLIGAVVTEWTTPDPTPQMPHVA</sequence>
<dbReference type="Proteomes" id="UP000255008">
    <property type="component" value="Unassembled WGS sequence"/>
</dbReference>
<evidence type="ECO:0000313" key="2">
    <source>
        <dbReference type="Proteomes" id="UP000255008"/>
    </source>
</evidence>
<organism evidence="1 2">
    <name type="scientific">Ralstonia mannitolilytica</name>
    <dbReference type="NCBI Taxonomy" id="105219"/>
    <lineage>
        <taxon>Bacteria</taxon>
        <taxon>Pseudomonadati</taxon>
        <taxon>Pseudomonadota</taxon>
        <taxon>Betaproteobacteria</taxon>
        <taxon>Burkholderiales</taxon>
        <taxon>Burkholderiaceae</taxon>
        <taxon>Ralstonia</taxon>
    </lineage>
</organism>
<reference evidence="1 2" key="1">
    <citation type="submission" date="2018-06" db="EMBL/GenBank/DDBJ databases">
        <authorList>
            <consortium name="Pathogen Informatics"/>
            <person name="Doyle S."/>
        </authorList>
    </citation>
    <scope>NUCLEOTIDE SEQUENCE [LARGE SCALE GENOMIC DNA]</scope>
    <source>
        <strain evidence="1 2">NCTC10894</strain>
    </source>
</reference>
<evidence type="ECO:0000313" key="1">
    <source>
        <dbReference type="EMBL" id="SUD97324.1"/>
    </source>
</evidence>
<gene>
    <name evidence="1" type="ORF">NCTC10894_01679</name>
</gene>
<protein>
    <submittedName>
        <fullName evidence="1">Uncharacterized protein</fullName>
    </submittedName>
</protein>
<dbReference type="AlphaFoldDB" id="A0AAJ4ZLA5"/>
<comment type="caution">
    <text evidence="1">The sequence shown here is derived from an EMBL/GenBank/DDBJ whole genome shotgun (WGS) entry which is preliminary data.</text>
</comment>
<proteinExistence type="predicted"/>
<name>A0AAJ4ZLA5_9RALS</name>
<dbReference type="EMBL" id="UGVE01000001">
    <property type="protein sequence ID" value="SUD97324.1"/>
    <property type="molecule type" value="Genomic_DNA"/>
</dbReference>